<name>A0A810CS68_9BRAD</name>
<dbReference type="EMBL" id="AP023099">
    <property type="protein sequence ID" value="BCE91946.1"/>
    <property type="molecule type" value="Genomic_DNA"/>
</dbReference>
<proteinExistence type="predicted"/>
<evidence type="ECO:0000256" key="1">
    <source>
        <dbReference type="SAM" id="SignalP"/>
    </source>
</evidence>
<evidence type="ECO:0000313" key="4">
    <source>
        <dbReference type="EMBL" id="BCE91946.1"/>
    </source>
</evidence>
<feature type="signal peptide" evidence="1">
    <location>
        <begin position="1"/>
        <end position="22"/>
    </location>
</feature>
<dbReference type="AlphaFoldDB" id="A0A810CS68"/>
<evidence type="ECO:0000313" key="2">
    <source>
        <dbReference type="EMBL" id="BCE22165.1"/>
    </source>
</evidence>
<organism evidence="4">
    <name type="scientific">Bradyrhizobium diazoefficiens</name>
    <dbReference type="NCBI Taxonomy" id="1355477"/>
    <lineage>
        <taxon>Bacteria</taxon>
        <taxon>Pseudomonadati</taxon>
        <taxon>Pseudomonadota</taxon>
        <taxon>Alphaproteobacteria</taxon>
        <taxon>Hyphomicrobiales</taxon>
        <taxon>Nitrobacteraceae</taxon>
        <taxon>Bradyrhizobium</taxon>
    </lineage>
</organism>
<reference evidence="2" key="1">
    <citation type="submission" date="2020-05" db="EMBL/GenBank/DDBJ databases">
        <title>Complete genome sequence of Bradyrhizobium diazoefficiens XF1 isolated from soybean nodule.</title>
        <authorList>
            <person name="Noda R."/>
            <person name="Kakizaki K."/>
            <person name="Minamisawa K."/>
        </authorList>
    </citation>
    <scope>NUCLEOTIDE SEQUENCE</scope>
    <source>
        <strain evidence="2">XF1</strain>
    </source>
</reference>
<evidence type="ECO:0000313" key="3">
    <source>
        <dbReference type="EMBL" id="BCE48430.1"/>
    </source>
</evidence>
<reference evidence="4" key="2">
    <citation type="submission" date="2020-05" db="EMBL/GenBank/DDBJ databases">
        <title>Complete genome sequence of Bradyrhizobium diazoefficiens XF10 isolated from soybean nodule.</title>
        <authorList>
            <person name="Noda R."/>
            <person name="Kakizaki K."/>
            <person name="Minamisawa K."/>
        </authorList>
    </citation>
    <scope>NUCLEOTIDE SEQUENCE</scope>
    <source>
        <strain evidence="4">XF10</strain>
    </source>
</reference>
<protein>
    <recommendedName>
        <fullName evidence="5">ABC transporter substrate-binding protein</fullName>
    </recommendedName>
</protein>
<reference evidence="3" key="3">
    <citation type="submission" date="2020-05" db="EMBL/GenBank/DDBJ databases">
        <title>Complete genome sequence of Bradyrhizobium diazoefficiens XF4 isolated from soybean nodule.</title>
        <authorList>
            <person name="Noda R."/>
            <person name="Kakizaki K."/>
            <person name="Minamisawa K."/>
        </authorList>
    </citation>
    <scope>NUCLEOTIDE SEQUENCE</scope>
    <source>
        <strain evidence="3">XF4</strain>
    </source>
</reference>
<keyword evidence="1" id="KW-0732">Signal</keyword>
<gene>
    <name evidence="4" type="ORF">XF10B_47440</name>
    <name evidence="2" type="ORF">XF1B_48460</name>
    <name evidence="3" type="ORF">XF4B_47790</name>
</gene>
<sequence>MKLLQLALAGVLMLCALSPASAKDVPVQFESGHNVTFITDDPGGVIVEFVKKYSDMRDARTKVILSGECVSACTLMLGLLRPELVCATPDAVLGFHSASVITREEGKPDIVEHGSEMSLLVFNTYPAKVRAFLAARGWSGANAHPDIIWVKGRQLRKMIRPCTAADLS</sequence>
<feature type="chain" id="PRO_5036220688" description="ABC transporter substrate-binding protein" evidence="1">
    <location>
        <begin position="23"/>
        <end position="168"/>
    </location>
</feature>
<dbReference type="EMBL" id="AP023094">
    <property type="protein sequence ID" value="BCE48430.1"/>
    <property type="molecule type" value="Genomic_DNA"/>
</dbReference>
<accession>A0A810CS68</accession>
<evidence type="ECO:0008006" key="5">
    <source>
        <dbReference type="Google" id="ProtNLM"/>
    </source>
</evidence>
<dbReference type="EMBL" id="AP023091">
    <property type="protein sequence ID" value="BCE22165.1"/>
    <property type="molecule type" value="Genomic_DNA"/>
</dbReference>